<dbReference type="Proteomes" id="UP001174694">
    <property type="component" value="Unassembled WGS sequence"/>
</dbReference>
<name>A0AA38RRK1_9PEZI</name>
<dbReference type="Pfam" id="PF09497">
    <property type="entry name" value="Med12"/>
    <property type="match status" value="1"/>
</dbReference>
<comment type="caution">
    <text evidence="14">The sequence shown here is derived from an EMBL/GenBank/DDBJ whole genome shotgun (WGS) entry which is preliminary data.</text>
</comment>
<dbReference type="GO" id="GO:0006357">
    <property type="term" value="P:regulation of transcription by RNA polymerase II"/>
    <property type="evidence" value="ECO:0007669"/>
    <property type="project" value="InterPro"/>
</dbReference>
<comment type="subunit">
    <text evidence="3">Component of the SRB8-11 complex, which itself associates with the Mediator complex.</text>
</comment>
<evidence type="ECO:0000256" key="12">
    <source>
        <dbReference type="SAM" id="MobiDB-lite"/>
    </source>
</evidence>
<sequence>MTSRPPLGVQQRQPQRSLSGSGLSQRPPHQRTLSQQYLPTSPIRKETFLDFADNRSDVPQTQYGTPRRGGSRLKLELSHDPLEPPSLLADSPGATDPSSRVMTPSRMMPMMMDTSDLGALSPHASARAQSLDNDTTPLPMPKRRPRFALPATGAAVRRQTPHSSAPVPAGRKDTRPKPYTIEVPPVAPHFLTRNTGKVSGAHGKAGLSAYPMAKTTTSSTSAPITAYADFYPWSGDHPEDQFSENIIRHGFFDKAPMQHSQQTETSSAKGALFPALKHKSGLHALSSVFTTVLAQRRHNGQITSASTFKPPPRVTLTDTKREVWLKDLANPTISLRRLSRTIPHGIRGKVLLEQCLNKNVPTDRAVWLAKCVGANEIRAFKRKGVNGALVMGGEAKWIRDWTVFVETFVDGVVSSFGDNEWRSKVNYAIRLATHLYAEHLMDRDHYMEWLVTGLESSPQSKLPMWLLIIQIYWKDLLRLRKYGRRLVTAILSHLSLIQTNPDKDILTPLSSRLTALLSSILIASPENFVSPAPWMKARETLMSSLPADDDGLQAAIKRIDSRNEQLLASNARTQPAVRHVLVKLLDGALQSPMSADLPTQCWTLSQDKVALARTLLEWSTSVYRPEIAKTYVAARLLEAWSRLGLDVTRAILDFIDVDPLTETERKGALYHLISELVRLNLFSISRYIQWLIARGGLYDSTDVMPEGSCGTRLLVELPLDALNDSLRNIRANMLERASYSVEDEAADMEMAIECVKGTLGIPLDPDDPMLHRKPLSTKQLSRRIRQSSRALKSRISSWVQKELIELPEQDQKDGKEGPEISNTTFNTVRSILEAAEDFRTLGDYLRSVSKVSNVLILASCVDTLNLYLPVMAASGIATELFDTLMGRLKAIVEGQGIAARPLLSSLADLAPKFPGQEALGSQLKQDLARSDRSTAVDACSPVSDNMAGRLQDNEGELHEEIEKLLMNGTSLDRNTMTRLFQTVTSRLQGCWDKPNERLRAYSVLLTRLRLFDPQTFDSIMMRWVYQIRNSPQRPPALELFPLLVSVGCLSIPIILATACSDTLAAGGAANRLNPGALPSASAAHQSTRPSRYAQEIIQLLTRAPTPNEILTPEECYRFTILQAEAPKTHLNELVTLVRVALAEYSTCQNRGDIADLPLDDPATRTLLMGLLRSLVMIDSTAVSRALGVKSLDASVGQVIDSITTGLLVPTAELGAKISFDQVLGLANDFTLPFCQLKLSLGLATGDANNADSQDRLQSHVELFAKAMDHAIESRNIAWTGMLPCLSPEITQHLKNRAQARLFEILPSVRAPSSSEQTRQMAENLLAVVDTIIRGGSMGRPPQLIPAMVEKLSDMWEILAHGEAGLKREVIARWLPLLLDFLTLHTSNFDSSKPSNEVRAKAALTLAGILLELDALLSLPDFAAAAAALPQRVFDLALLLVDSVADDVRAQCVRALRDATGDARVRYIFSFAASPSEHLMLAHKDKDRDAGKASGERPRGTGLLGVNALAWQQAQQVPDRLSVFTIRRWEVLNEPTPNVGENDTSLSLTLFDAVKLQ</sequence>
<evidence type="ECO:0000256" key="1">
    <source>
        <dbReference type="ARBA" id="ARBA00004123"/>
    </source>
</evidence>
<evidence type="ECO:0000256" key="8">
    <source>
        <dbReference type="ARBA" id="ARBA00023163"/>
    </source>
</evidence>
<comment type="similarity">
    <text evidence="2">Belongs to the Mediator complex subunit 12 family.</text>
</comment>
<feature type="region of interest" description="Disordered" evidence="12">
    <location>
        <begin position="122"/>
        <end position="183"/>
    </location>
</feature>
<keyword evidence="8" id="KW-0804">Transcription</keyword>
<evidence type="ECO:0000313" key="15">
    <source>
        <dbReference type="Proteomes" id="UP001174694"/>
    </source>
</evidence>
<feature type="region of interest" description="Disordered" evidence="12">
    <location>
        <begin position="1"/>
        <end position="104"/>
    </location>
</feature>
<dbReference type="InterPro" id="IPR019035">
    <property type="entry name" value="Mediator_Med12"/>
</dbReference>
<evidence type="ECO:0000256" key="11">
    <source>
        <dbReference type="ARBA" id="ARBA00032010"/>
    </source>
</evidence>
<dbReference type="SMART" id="SM01281">
    <property type="entry name" value="Med12"/>
    <property type="match status" value="1"/>
</dbReference>
<dbReference type="PANTHER" id="PTHR46567">
    <property type="entry name" value="MEDIATOR OF RNA POLYMERASE II TRANSCRIPTION SUBUNIT 12"/>
    <property type="match status" value="1"/>
</dbReference>
<feature type="domain" description="Mediator complex subunit Med12" evidence="13">
    <location>
        <begin position="307"/>
        <end position="370"/>
    </location>
</feature>
<keyword evidence="6" id="KW-0805">Transcription regulation</keyword>
<dbReference type="EMBL" id="JANBVO010000003">
    <property type="protein sequence ID" value="KAJ9155458.1"/>
    <property type="molecule type" value="Genomic_DNA"/>
</dbReference>
<feature type="compositionally biased region" description="Basic and acidic residues" evidence="12">
    <location>
        <begin position="73"/>
        <end position="82"/>
    </location>
</feature>
<feature type="compositionally biased region" description="Basic and acidic residues" evidence="12">
    <location>
        <begin position="43"/>
        <end position="56"/>
    </location>
</feature>
<evidence type="ECO:0000256" key="9">
    <source>
        <dbReference type="ARBA" id="ARBA00023242"/>
    </source>
</evidence>
<evidence type="ECO:0000259" key="13">
    <source>
        <dbReference type="SMART" id="SM01281"/>
    </source>
</evidence>
<dbReference type="InterPro" id="IPR057344">
    <property type="entry name" value="ARM_SRB8"/>
</dbReference>
<organism evidence="14 15">
    <name type="scientific">Pleurostoma richardsiae</name>
    <dbReference type="NCBI Taxonomy" id="41990"/>
    <lineage>
        <taxon>Eukaryota</taxon>
        <taxon>Fungi</taxon>
        <taxon>Dikarya</taxon>
        <taxon>Ascomycota</taxon>
        <taxon>Pezizomycotina</taxon>
        <taxon>Sordariomycetes</taxon>
        <taxon>Sordariomycetidae</taxon>
        <taxon>Calosphaeriales</taxon>
        <taxon>Pleurostomataceae</taxon>
        <taxon>Pleurostoma</taxon>
    </lineage>
</organism>
<proteinExistence type="inferred from homology"/>
<evidence type="ECO:0000256" key="7">
    <source>
        <dbReference type="ARBA" id="ARBA00023159"/>
    </source>
</evidence>
<gene>
    <name evidence="14" type="ORF">NKR23_g2037</name>
</gene>
<keyword evidence="9" id="KW-0539">Nucleus</keyword>
<accession>A0AA38RRK1</accession>
<reference evidence="14" key="1">
    <citation type="submission" date="2022-07" db="EMBL/GenBank/DDBJ databases">
        <title>Fungi with potential for degradation of polypropylene.</title>
        <authorList>
            <person name="Gostincar C."/>
        </authorList>
    </citation>
    <scope>NUCLEOTIDE SEQUENCE</scope>
    <source>
        <strain evidence="14">EXF-13308</strain>
    </source>
</reference>
<evidence type="ECO:0000256" key="6">
    <source>
        <dbReference type="ARBA" id="ARBA00023015"/>
    </source>
</evidence>
<dbReference type="GO" id="GO:0016592">
    <property type="term" value="C:mediator complex"/>
    <property type="evidence" value="ECO:0007669"/>
    <property type="project" value="InterPro"/>
</dbReference>
<keyword evidence="15" id="KW-1185">Reference proteome</keyword>
<evidence type="ECO:0000256" key="5">
    <source>
        <dbReference type="ARBA" id="ARBA00022491"/>
    </source>
</evidence>
<dbReference type="PANTHER" id="PTHR46567:SF1">
    <property type="entry name" value="MEDIATOR OF RNA POLYMERASE II TRANSCRIPTION SUBUNIT 12"/>
    <property type="match status" value="1"/>
</dbReference>
<comment type="function">
    <text evidence="10">Component of the SRB8-11 complex. The SRB8-11 complex is a regulatory module of the Mediator complex which is itself involved in regulation of basal and activated RNA polymerase II-dependent transcription. The SRB8-11 complex may be involved in the transcriptional repression of a subset of genes regulated by Mediator. It may inhibit the association of the Mediator complex with RNA polymerase II to form the holoenzyme complex.</text>
</comment>
<comment type="subcellular location">
    <subcellularLocation>
        <location evidence="1">Nucleus</location>
    </subcellularLocation>
</comment>
<dbReference type="Pfam" id="PF25326">
    <property type="entry name" value="ARM_SRB8"/>
    <property type="match status" value="1"/>
</dbReference>
<evidence type="ECO:0000256" key="3">
    <source>
        <dbReference type="ARBA" id="ARBA00011629"/>
    </source>
</evidence>
<evidence type="ECO:0000256" key="2">
    <source>
        <dbReference type="ARBA" id="ARBA00010289"/>
    </source>
</evidence>
<keyword evidence="5" id="KW-0678">Repressor</keyword>
<feature type="compositionally biased region" description="Polar residues" evidence="12">
    <location>
        <begin position="10"/>
        <end position="24"/>
    </location>
</feature>
<keyword evidence="7" id="KW-0010">Activator</keyword>
<protein>
    <recommendedName>
        <fullName evidence="4">Mediator of RNA polymerase II transcription subunit 12</fullName>
    </recommendedName>
    <alternativeName>
        <fullName evidence="11">Mediator complex subunit 12</fullName>
    </alternativeName>
</protein>
<evidence type="ECO:0000313" key="14">
    <source>
        <dbReference type="EMBL" id="KAJ9155458.1"/>
    </source>
</evidence>
<feature type="compositionally biased region" description="Polar residues" evidence="12">
    <location>
        <begin position="127"/>
        <end position="136"/>
    </location>
</feature>
<evidence type="ECO:0000256" key="10">
    <source>
        <dbReference type="ARBA" id="ARBA00025661"/>
    </source>
</evidence>
<dbReference type="GO" id="GO:0003712">
    <property type="term" value="F:transcription coregulator activity"/>
    <property type="evidence" value="ECO:0007669"/>
    <property type="project" value="InterPro"/>
</dbReference>
<evidence type="ECO:0000256" key="4">
    <source>
        <dbReference type="ARBA" id="ARBA00019622"/>
    </source>
</evidence>